<reference evidence="2" key="1">
    <citation type="submission" date="2022-12" db="EMBL/GenBank/DDBJ databases">
        <title>Chromosome-level genome assembly of the bean flower thrips Megalurothrips usitatus.</title>
        <authorList>
            <person name="Ma L."/>
            <person name="Liu Q."/>
            <person name="Li H."/>
            <person name="Cai W."/>
        </authorList>
    </citation>
    <scope>NUCLEOTIDE SEQUENCE</scope>
    <source>
        <strain evidence="2">Cailab_2022a</strain>
    </source>
</reference>
<dbReference type="PROSITE" id="PS00028">
    <property type="entry name" value="ZINC_FINGER_C2H2_1"/>
    <property type="match status" value="1"/>
</dbReference>
<evidence type="ECO:0000313" key="3">
    <source>
        <dbReference type="Proteomes" id="UP001075354"/>
    </source>
</evidence>
<keyword evidence="3" id="KW-1185">Reference proteome</keyword>
<feature type="domain" description="C2H2-type" evidence="1">
    <location>
        <begin position="5"/>
        <end position="26"/>
    </location>
</feature>
<dbReference type="PANTHER" id="PTHR31912">
    <property type="entry name" value="IP13529P"/>
    <property type="match status" value="1"/>
</dbReference>
<dbReference type="AlphaFoldDB" id="A0AAV7XL03"/>
<evidence type="ECO:0000259" key="1">
    <source>
        <dbReference type="PROSITE" id="PS00028"/>
    </source>
</evidence>
<proteinExistence type="predicted"/>
<organism evidence="2 3">
    <name type="scientific">Megalurothrips usitatus</name>
    <name type="common">bean blossom thrips</name>
    <dbReference type="NCBI Taxonomy" id="439358"/>
    <lineage>
        <taxon>Eukaryota</taxon>
        <taxon>Metazoa</taxon>
        <taxon>Ecdysozoa</taxon>
        <taxon>Arthropoda</taxon>
        <taxon>Hexapoda</taxon>
        <taxon>Insecta</taxon>
        <taxon>Pterygota</taxon>
        <taxon>Neoptera</taxon>
        <taxon>Paraneoptera</taxon>
        <taxon>Thysanoptera</taxon>
        <taxon>Terebrantia</taxon>
        <taxon>Thripoidea</taxon>
        <taxon>Thripidae</taxon>
        <taxon>Megalurothrips</taxon>
    </lineage>
</organism>
<comment type="caution">
    <text evidence="2">The sequence shown here is derived from an EMBL/GenBank/DDBJ whole genome shotgun (WGS) entry which is preliminary data.</text>
</comment>
<evidence type="ECO:0000313" key="2">
    <source>
        <dbReference type="EMBL" id="KAJ1525813.1"/>
    </source>
</evidence>
<accession>A0AAV7XL03</accession>
<protein>
    <recommendedName>
        <fullName evidence="1">C2H2-type domain-containing protein</fullName>
    </recommendedName>
</protein>
<dbReference type="EMBL" id="JAPTSV010000007">
    <property type="protein sequence ID" value="KAJ1525813.1"/>
    <property type="molecule type" value="Genomic_DNA"/>
</dbReference>
<dbReference type="Proteomes" id="UP001075354">
    <property type="component" value="Chromosome 7"/>
</dbReference>
<dbReference type="PANTHER" id="PTHR31912:SF34">
    <property type="entry name" value="NOTOCHORD-RELATED PROTEIN"/>
    <property type="match status" value="1"/>
</dbReference>
<name>A0AAV7XL03_9NEOP</name>
<dbReference type="InterPro" id="IPR013087">
    <property type="entry name" value="Znf_C2H2_type"/>
</dbReference>
<sequence length="767" mass="87703">MTVPCSECDSQFDDIYSFSVHFKVAHQNCSKYFCKVDQCTRSYNVYASFRRHLILSHHVPVLASQPTPLISQVVASNNDNCESNFVSSYLDVASQSDCYTSDASGDKPSVKDLLRQQEDHFIAKLYENPSFPHLPLNVKKQIGGMFNVLRNPFQHLQTEYKRFKYFESCGAYIPPISYEIDSREERVKTKGGVTLCMKSVLGQFIPLQSDVISNLMQCEVWKRKVAHFNECDIVMPVNVYFDEVEPNSALGSHCEPLGCSYVQIAALPPEWISRLENIFLALLFDGNNRSIYSNKKTFRPLIDELLYLETEGISLTITGLSTYKIYFVVAFVLGDNKGLNGVCGFVEGFSAYHYCRICNVHRDQAKQMFVEDPALLRTPENYAAAVELQDPQETGVKEECIFNRLPSFETPTDICVDQFHDLTEGVAHYTMLSVLKHFHGLNSMFINTLNNRMYCLDLGVDSDNRPPLINLDRLVNKDKLKMTGAEMHTFIRLFGVLVHDMIPEGDLFYELYLLLNDITSILYAKVLPKDMDKILQVKVKDHHMLYVNLTGEDLKPKHHFLVHYARLFQMMGPFNLIGTVRFEAKHREISQTAGACISRVNLSKTVAIKQQLGFCFRSVSNASLRQNMDYGPCHLLNLKELDTYPSFSLTLPGRIFDEPMQSVVTWVTYKGTTYKPKQVLLCSIDDFGLFSFAEIELIIKDDKKPLFICSSLDTIGYFSDVRGYEVKRMTEVNNWFAIDHDNLLDYNPLCLYQMSSSELVTVLKYTL</sequence>
<gene>
    <name evidence="2" type="ORF">ONE63_009016</name>
</gene>
<dbReference type="SMART" id="SM00355">
    <property type="entry name" value="ZnF_C2H2"/>
    <property type="match status" value="2"/>
</dbReference>